<protein>
    <submittedName>
        <fullName evidence="1">Uncharacterized protein</fullName>
    </submittedName>
</protein>
<reference evidence="2" key="1">
    <citation type="submission" date="2013-01" db="EMBL/GenBank/DDBJ databases">
        <title>Draft Genome Sequence of a Mulberry Tree, Morus notabilis C.K. Schneid.</title>
        <authorList>
            <person name="He N."/>
            <person name="Zhao S."/>
        </authorList>
    </citation>
    <scope>NUCLEOTIDE SEQUENCE</scope>
</reference>
<dbReference type="EMBL" id="KE344564">
    <property type="protein sequence ID" value="EXB67444.1"/>
    <property type="molecule type" value="Genomic_DNA"/>
</dbReference>
<gene>
    <name evidence="1" type="ORF">L484_009524</name>
</gene>
<name>W9RSL7_9ROSA</name>
<keyword evidence="2" id="KW-1185">Reference proteome</keyword>
<dbReference type="AlphaFoldDB" id="W9RSL7"/>
<proteinExistence type="predicted"/>
<sequence length="86" mass="9710">MVCLMGSRRTGFTTICLHFAEEREDTMRSSCRRSNFAEIWLAWVRKGLRGIATEIWAFAAKVGCDGFAWLVARNGGFHQRRKGGIG</sequence>
<dbReference type="Proteomes" id="UP000030645">
    <property type="component" value="Unassembled WGS sequence"/>
</dbReference>
<evidence type="ECO:0000313" key="2">
    <source>
        <dbReference type="Proteomes" id="UP000030645"/>
    </source>
</evidence>
<evidence type="ECO:0000313" key="1">
    <source>
        <dbReference type="EMBL" id="EXB67444.1"/>
    </source>
</evidence>
<accession>W9RSL7</accession>
<organism evidence="1 2">
    <name type="scientific">Morus notabilis</name>
    <dbReference type="NCBI Taxonomy" id="981085"/>
    <lineage>
        <taxon>Eukaryota</taxon>
        <taxon>Viridiplantae</taxon>
        <taxon>Streptophyta</taxon>
        <taxon>Embryophyta</taxon>
        <taxon>Tracheophyta</taxon>
        <taxon>Spermatophyta</taxon>
        <taxon>Magnoliopsida</taxon>
        <taxon>eudicotyledons</taxon>
        <taxon>Gunneridae</taxon>
        <taxon>Pentapetalae</taxon>
        <taxon>rosids</taxon>
        <taxon>fabids</taxon>
        <taxon>Rosales</taxon>
        <taxon>Moraceae</taxon>
        <taxon>Moreae</taxon>
        <taxon>Morus</taxon>
    </lineage>
</organism>